<accession>G3AWI9</accession>
<comment type="catalytic activity">
    <reaction evidence="8">
        <text>guanosine(9) in tRNA + S-adenosyl-L-methionine = N(1)-methylguanosine(9) in tRNA + S-adenosyl-L-homocysteine + H(+)</text>
        <dbReference type="Rhea" id="RHEA:43156"/>
        <dbReference type="Rhea" id="RHEA-COMP:10367"/>
        <dbReference type="Rhea" id="RHEA-COMP:10368"/>
        <dbReference type="ChEBI" id="CHEBI:15378"/>
        <dbReference type="ChEBI" id="CHEBI:57856"/>
        <dbReference type="ChEBI" id="CHEBI:59789"/>
        <dbReference type="ChEBI" id="CHEBI:73542"/>
        <dbReference type="ChEBI" id="CHEBI:74269"/>
        <dbReference type="EC" id="2.1.1.221"/>
    </reaction>
</comment>
<evidence type="ECO:0000313" key="12">
    <source>
        <dbReference type="EMBL" id="EGV66551.1"/>
    </source>
</evidence>
<evidence type="ECO:0000256" key="2">
    <source>
        <dbReference type="ARBA" id="ARBA00020451"/>
    </source>
</evidence>
<dbReference type="AlphaFoldDB" id="G3AWI9"/>
<evidence type="ECO:0000256" key="10">
    <source>
        <dbReference type="SAM" id="MobiDB-lite"/>
    </source>
</evidence>
<dbReference type="Proteomes" id="UP000000707">
    <property type="component" value="Unassembled WGS sequence"/>
</dbReference>
<dbReference type="KEGG" id="cten:18246438"/>
<feature type="region of interest" description="Disordered" evidence="10">
    <location>
        <begin position="18"/>
        <end position="91"/>
    </location>
</feature>
<feature type="compositionally biased region" description="Basic residues" evidence="10">
    <location>
        <begin position="54"/>
        <end position="63"/>
    </location>
</feature>
<feature type="compositionally biased region" description="Basic and acidic residues" evidence="10">
    <location>
        <begin position="64"/>
        <end position="82"/>
    </location>
</feature>
<dbReference type="InterPro" id="IPR038459">
    <property type="entry name" value="MT_TRM10-typ_sf"/>
</dbReference>
<evidence type="ECO:0000256" key="1">
    <source>
        <dbReference type="ARBA" id="ARBA00012797"/>
    </source>
</evidence>
<dbReference type="PIRSF" id="PIRSF016323">
    <property type="entry name" value="tRNA_m1G_mtfrase_met"/>
    <property type="match status" value="1"/>
</dbReference>
<evidence type="ECO:0000256" key="8">
    <source>
        <dbReference type="ARBA" id="ARBA00048434"/>
    </source>
</evidence>
<feature type="domain" description="SAM-dependent MTase TRM10-type" evidence="11">
    <location>
        <begin position="81"/>
        <end position="277"/>
    </location>
</feature>
<dbReference type="GO" id="GO:0005634">
    <property type="term" value="C:nucleus"/>
    <property type="evidence" value="ECO:0007669"/>
    <property type="project" value="TreeGrafter"/>
</dbReference>
<feature type="region of interest" description="Disordered" evidence="10">
    <location>
        <begin position="290"/>
        <end position="320"/>
    </location>
</feature>
<dbReference type="HOGENOM" id="CLU_034384_1_0_1"/>
<dbReference type="Gene3D" id="3.40.1280.30">
    <property type="match status" value="1"/>
</dbReference>
<dbReference type="STRING" id="590646.G3AWI9"/>
<dbReference type="eggNOG" id="KOG2967">
    <property type="taxonomic scope" value="Eukaryota"/>
</dbReference>
<feature type="compositionally biased region" description="Acidic residues" evidence="10">
    <location>
        <begin position="303"/>
        <end position="313"/>
    </location>
</feature>
<dbReference type="PROSITE" id="PS51675">
    <property type="entry name" value="SAM_MT_TRM10"/>
    <property type="match status" value="1"/>
</dbReference>
<evidence type="ECO:0000256" key="7">
    <source>
        <dbReference type="ARBA" id="ARBA00032166"/>
    </source>
</evidence>
<evidence type="ECO:0000256" key="9">
    <source>
        <dbReference type="PIRSR" id="PIRSR016323-1"/>
    </source>
</evidence>
<dbReference type="InterPro" id="IPR016653">
    <property type="entry name" value="TRM10/TRM10A"/>
</dbReference>
<name>G3AWI9_CANTC</name>
<dbReference type="PANTHER" id="PTHR13563:SF13">
    <property type="entry name" value="TRNA METHYLTRANSFERASE 10 HOMOLOG A"/>
    <property type="match status" value="1"/>
</dbReference>
<evidence type="ECO:0000256" key="3">
    <source>
        <dbReference type="ARBA" id="ARBA00022603"/>
    </source>
</evidence>
<keyword evidence="3" id="KW-0489">Methyltransferase</keyword>
<dbReference type="GO" id="GO:0052905">
    <property type="term" value="F:tRNA (guanosine(9)-N1)-methyltransferase activity"/>
    <property type="evidence" value="ECO:0007669"/>
    <property type="project" value="UniProtKB-EC"/>
</dbReference>
<keyword evidence="13" id="KW-1185">Reference proteome</keyword>
<dbReference type="GeneID" id="18246438"/>
<protein>
    <recommendedName>
        <fullName evidence="2">tRNA (guanine(9)-N1)-methyltransferase</fullName>
        <ecNumber evidence="1">2.1.1.221</ecNumber>
    </recommendedName>
    <alternativeName>
        <fullName evidence="7">tRNA methyltransferase 10</fullName>
    </alternativeName>
    <alternativeName>
        <fullName evidence="6">tRNA(m1G9)-methyltransferase</fullName>
    </alternativeName>
</protein>
<evidence type="ECO:0000313" key="13">
    <source>
        <dbReference type="Proteomes" id="UP000000707"/>
    </source>
</evidence>
<dbReference type="OrthoDB" id="278300at2759"/>
<gene>
    <name evidence="12" type="ORF">CANTEDRAFT_112270</name>
</gene>
<feature type="compositionally biased region" description="Basic and acidic residues" evidence="10">
    <location>
        <begin position="43"/>
        <end position="53"/>
    </location>
</feature>
<keyword evidence="4" id="KW-0808">Transferase</keyword>
<proteinExistence type="predicted"/>
<evidence type="ECO:0000256" key="4">
    <source>
        <dbReference type="ARBA" id="ARBA00022679"/>
    </source>
</evidence>
<organism evidence="13">
    <name type="scientific">Candida tenuis (strain ATCC 10573 / BCRC 21748 / CBS 615 / JCM 9827 / NBRC 10315 / NRRL Y-1498 / VKM Y-70)</name>
    <name type="common">Yeast</name>
    <name type="synonym">Yamadazyma tenuis</name>
    <dbReference type="NCBI Taxonomy" id="590646"/>
    <lineage>
        <taxon>Eukaryota</taxon>
        <taxon>Fungi</taxon>
        <taxon>Dikarya</taxon>
        <taxon>Ascomycota</taxon>
        <taxon>Saccharomycotina</taxon>
        <taxon>Pichiomycetes</taxon>
        <taxon>Debaryomycetaceae</taxon>
        <taxon>Yamadazyma</taxon>
    </lineage>
</organism>
<dbReference type="CDD" id="cd18089">
    <property type="entry name" value="SPOUT_Trm10-like"/>
    <property type="match status" value="1"/>
</dbReference>
<dbReference type="EC" id="2.1.1.221" evidence="1"/>
<sequence length="320" mass="37198">MKRPLNLSEEELQQLAKEKVENDVKRQKLGLSKNQYKKLLRQQKHEETKDEYRKSKKEKRKAAKERAQQKAETDRKENEKKPGRLSPSQQLPTGVRCLVDCEFDDLMTEREIRSLSLQITRMYSAMRTCKYNVGLEVSPVDKNLKKQFDTKVPQHKAWKNITMDSKPISQIIEESGKVEDFVYFTADTDEVIEELEEGKTYIIGGIVDKNRHKDLCVKKAKELGLKVGKLPIGKYIQISGRQVLATSHVYEICCKWFEYKDWGKAFHEVLPQRKLEGKVRKRVNRDVNDVVDEAVESEGNTAEYEDEDQDQENAESLTAN</sequence>
<dbReference type="GO" id="GO:0002939">
    <property type="term" value="P:tRNA N1-guanine methylation"/>
    <property type="evidence" value="ECO:0007669"/>
    <property type="project" value="TreeGrafter"/>
</dbReference>
<evidence type="ECO:0000256" key="5">
    <source>
        <dbReference type="ARBA" id="ARBA00022691"/>
    </source>
</evidence>
<dbReference type="GO" id="GO:0000049">
    <property type="term" value="F:tRNA binding"/>
    <property type="evidence" value="ECO:0007669"/>
    <property type="project" value="TreeGrafter"/>
</dbReference>
<dbReference type="EMBL" id="GL996510">
    <property type="protein sequence ID" value="EGV66551.1"/>
    <property type="molecule type" value="Genomic_DNA"/>
</dbReference>
<reference evidence="12 13" key="1">
    <citation type="journal article" date="2011" name="Proc. Natl. Acad. Sci. U.S.A.">
        <title>Comparative genomics of xylose-fermenting fungi for enhanced biofuel production.</title>
        <authorList>
            <person name="Wohlbach D.J."/>
            <person name="Kuo A."/>
            <person name="Sato T.K."/>
            <person name="Potts K.M."/>
            <person name="Salamov A.A."/>
            <person name="LaButti K.M."/>
            <person name="Sun H."/>
            <person name="Clum A."/>
            <person name="Pangilinan J.L."/>
            <person name="Lindquist E.A."/>
            <person name="Lucas S."/>
            <person name="Lapidus A."/>
            <person name="Jin M."/>
            <person name="Gunawan C."/>
            <person name="Balan V."/>
            <person name="Dale B.E."/>
            <person name="Jeffries T.W."/>
            <person name="Zinkel R."/>
            <person name="Barry K.W."/>
            <person name="Grigoriev I.V."/>
            <person name="Gasch A.P."/>
        </authorList>
    </citation>
    <scope>NUCLEOTIDE SEQUENCE [LARGE SCALE GENOMIC DNA]</scope>
    <source>
        <strain evidence="13">ATCC 10573 / BCRC 21748 / CBS 615 / JCM 9827 / NBRC 10315 / NRRL Y-1498 / VKM Y-70</strain>
    </source>
</reference>
<evidence type="ECO:0000256" key="6">
    <source>
        <dbReference type="ARBA" id="ARBA00031792"/>
    </source>
</evidence>
<dbReference type="InterPro" id="IPR028564">
    <property type="entry name" value="MT_TRM10-typ"/>
</dbReference>
<keyword evidence="5" id="KW-0949">S-adenosyl-L-methionine</keyword>
<dbReference type="PANTHER" id="PTHR13563">
    <property type="entry name" value="TRNA (GUANINE-9-) METHYLTRANSFERASE"/>
    <property type="match status" value="1"/>
</dbReference>
<dbReference type="InterPro" id="IPR007356">
    <property type="entry name" value="tRNA_m1G_MeTrfase_euk"/>
</dbReference>
<evidence type="ECO:0000259" key="11">
    <source>
        <dbReference type="PROSITE" id="PS51675"/>
    </source>
</evidence>
<feature type="active site" description="Proton acceptor" evidence="9">
    <location>
        <position position="208"/>
    </location>
</feature>